<evidence type="ECO:0000256" key="1">
    <source>
        <dbReference type="SAM" id="MobiDB-lite"/>
    </source>
</evidence>
<keyword evidence="3" id="KW-1185">Reference proteome</keyword>
<protein>
    <submittedName>
        <fullName evidence="2">Uncharacterized protein</fullName>
    </submittedName>
</protein>
<evidence type="ECO:0000313" key="3">
    <source>
        <dbReference type="Proteomes" id="UP000499080"/>
    </source>
</evidence>
<name>A0A4Y2RSJ6_ARAVE</name>
<organism evidence="2 3">
    <name type="scientific">Araneus ventricosus</name>
    <name type="common">Orbweaver spider</name>
    <name type="synonym">Epeira ventricosa</name>
    <dbReference type="NCBI Taxonomy" id="182803"/>
    <lineage>
        <taxon>Eukaryota</taxon>
        <taxon>Metazoa</taxon>
        <taxon>Ecdysozoa</taxon>
        <taxon>Arthropoda</taxon>
        <taxon>Chelicerata</taxon>
        <taxon>Arachnida</taxon>
        <taxon>Araneae</taxon>
        <taxon>Araneomorphae</taxon>
        <taxon>Entelegynae</taxon>
        <taxon>Araneoidea</taxon>
        <taxon>Araneidae</taxon>
        <taxon>Araneus</taxon>
    </lineage>
</organism>
<comment type="caution">
    <text evidence="2">The sequence shown here is derived from an EMBL/GenBank/DDBJ whole genome shotgun (WGS) entry which is preliminary data.</text>
</comment>
<sequence length="78" mass="8753">MILIVSSSQTRILDSPLNLTIIKQWEIILPEPYSADLEELNMGRPAEDESDTSDLDGAVTEYSDHETDSEMDVEDNPI</sequence>
<dbReference type="Proteomes" id="UP000499080">
    <property type="component" value="Unassembled WGS sequence"/>
</dbReference>
<dbReference type="EMBL" id="BGPR01146832">
    <property type="protein sequence ID" value="GBN78229.1"/>
    <property type="molecule type" value="Genomic_DNA"/>
</dbReference>
<feature type="region of interest" description="Disordered" evidence="1">
    <location>
        <begin position="39"/>
        <end position="78"/>
    </location>
</feature>
<evidence type="ECO:0000313" key="2">
    <source>
        <dbReference type="EMBL" id="GBN78229.1"/>
    </source>
</evidence>
<reference evidence="2 3" key="1">
    <citation type="journal article" date="2019" name="Sci. Rep.">
        <title>Orb-weaving spider Araneus ventricosus genome elucidates the spidroin gene catalogue.</title>
        <authorList>
            <person name="Kono N."/>
            <person name="Nakamura H."/>
            <person name="Ohtoshi R."/>
            <person name="Moran D.A.P."/>
            <person name="Shinohara A."/>
            <person name="Yoshida Y."/>
            <person name="Fujiwara M."/>
            <person name="Mori M."/>
            <person name="Tomita M."/>
            <person name="Arakawa K."/>
        </authorList>
    </citation>
    <scope>NUCLEOTIDE SEQUENCE [LARGE SCALE GENOMIC DNA]</scope>
</reference>
<accession>A0A4Y2RSJ6</accession>
<gene>
    <name evidence="2" type="ORF">AVEN_241749_1</name>
</gene>
<proteinExistence type="predicted"/>
<feature type="compositionally biased region" description="Acidic residues" evidence="1">
    <location>
        <begin position="69"/>
        <end position="78"/>
    </location>
</feature>
<dbReference type="AlphaFoldDB" id="A0A4Y2RSJ6"/>